<dbReference type="InterPro" id="IPR001932">
    <property type="entry name" value="PPM-type_phosphatase-like_dom"/>
</dbReference>
<evidence type="ECO:0000256" key="1">
    <source>
        <dbReference type="ARBA" id="ARBA00022801"/>
    </source>
</evidence>
<organism evidence="3 4">
    <name type="scientific">Amycolatopsis suaedae</name>
    <dbReference type="NCBI Taxonomy" id="2510978"/>
    <lineage>
        <taxon>Bacteria</taxon>
        <taxon>Bacillati</taxon>
        <taxon>Actinomycetota</taxon>
        <taxon>Actinomycetes</taxon>
        <taxon>Pseudonocardiales</taxon>
        <taxon>Pseudonocardiaceae</taxon>
        <taxon>Amycolatopsis</taxon>
    </lineage>
</organism>
<dbReference type="RefSeq" id="WP_130478511.1">
    <property type="nucleotide sequence ID" value="NZ_SFCC01000016.1"/>
</dbReference>
<evidence type="ECO:0000313" key="3">
    <source>
        <dbReference type="EMBL" id="RZQ60506.1"/>
    </source>
</evidence>
<dbReference type="SUPFAM" id="SSF55781">
    <property type="entry name" value="GAF domain-like"/>
    <property type="match status" value="1"/>
</dbReference>
<dbReference type="Gene3D" id="3.60.40.10">
    <property type="entry name" value="PPM-type phosphatase domain"/>
    <property type="match status" value="1"/>
</dbReference>
<evidence type="ECO:0000313" key="4">
    <source>
        <dbReference type="Proteomes" id="UP000292003"/>
    </source>
</evidence>
<dbReference type="OrthoDB" id="7943561at2"/>
<keyword evidence="1" id="KW-0378">Hydrolase</keyword>
<dbReference type="Proteomes" id="UP000292003">
    <property type="component" value="Unassembled WGS sequence"/>
</dbReference>
<dbReference type="GO" id="GO:0016791">
    <property type="term" value="F:phosphatase activity"/>
    <property type="evidence" value="ECO:0007669"/>
    <property type="project" value="TreeGrafter"/>
</dbReference>
<dbReference type="InterPro" id="IPR036457">
    <property type="entry name" value="PPM-type-like_dom_sf"/>
</dbReference>
<dbReference type="SMART" id="SM00331">
    <property type="entry name" value="PP2C_SIG"/>
    <property type="match status" value="1"/>
</dbReference>
<dbReference type="AlphaFoldDB" id="A0A4Q7J1X6"/>
<feature type="domain" description="PPM-type phosphatase" evidence="2">
    <location>
        <begin position="229"/>
        <end position="443"/>
    </location>
</feature>
<reference evidence="3 4" key="1">
    <citation type="submission" date="2019-02" db="EMBL/GenBank/DDBJ databases">
        <title>Draft genome sequence of Amycolatopsis sp. 8-3EHSu isolated from roots of Suaeda maritima.</title>
        <authorList>
            <person name="Duangmal K."/>
            <person name="Chantavorakit T."/>
        </authorList>
    </citation>
    <scope>NUCLEOTIDE SEQUENCE [LARGE SCALE GENOMIC DNA]</scope>
    <source>
        <strain evidence="3 4">8-3EHSu</strain>
    </source>
</reference>
<dbReference type="InterPro" id="IPR003018">
    <property type="entry name" value="GAF"/>
</dbReference>
<accession>A0A4Q7J1X6</accession>
<dbReference type="Gene3D" id="3.30.450.40">
    <property type="match status" value="1"/>
</dbReference>
<dbReference type="InterPro" id="IPR029016">
    <property type="entry name" value="GAF-like_dom_sf"/>
</dbReference>
<sequence length="465" mass="50005">MSLAEELRRLLESRNLPDEVWARLSAELAGAGEDSAVRAVLSELAETVADQRRELGWHQSELEQTNAGLLALHADIERQRQRTAFLDDVSRAAAASLDAAAMLDVVAALLRARGFAEHTRVWTVTDDGPRCSGEPAATPDATTLAALSGHSIERDGAHRVSVPLAAGTHVQGVLDLHRTRSEFTGDDITLAQGIADRAATGLHNATLYEREHELAERLQHAMMPKLVPHEDLELVARYRSATRGVHVGGDWFDAIARPDGTVVLTVGDVTGHGLDAAVVMGRLQNTLHAYALEGHGPAESLRLVHELLRGWATTLFATAVVAEIDTVSGTMRWASAGHLPPMVEDAGGIRYLEAEHAPLLGIALTAPIPEHEYRLSPGAAVLLFTDGLVERRSSNIEAGMAALARAFTDSRPGDLEARAEYVLRSMLGRHDHEDDVCLLLCRWAGHPGGPQAPDGPQVVAAVSRR</sequence>
<comment type="caution">
    <text evidence="3">The sequence shown here is derived from an EMBL/GenBank/DDBJ whole genome shotgun (WGS) entry which is preliminary data.</text>
</comment>
<dbReference type="PANTHER" id="PTHR43156:SF2">
    <property type="entry name" value="STAGE II SPORULATION PROTEIN E"/>
    <property type="match status" value="1"/>
</dbReference>
<dbReference type="SUPFAM" id="SSF81606">
    <property type="entry name" value="PP2C-like"/>
    <property type="match status" value="1"/>
</dbReference>
<proteinExistence type="predicted"/>
<dbReference type="Pfam" id="PF01590">
    <property type="entry name" value="GAF"/>
    <property type="match status" value="1"/>
</dbReference>
<evidence type="ECO:0000259" key="2">
    <source>
        <dbReference type="SMART" id="SM00331"/>
    </source>
</evidence>
<dbReference type="EMBL" id="SFCC01000016">
    <property type="protein sequence ID" value="RZQ60506.1"/>
    <property type="molecule type" value="Genomic_DNA"/>
</dbReference>
<name>A0A4Q7J1X6_9PSEU</name>
<dbReference type="Pfam" id="PF07228">
    <property type="entry name" value="SpoIIE"/>
    <property type="match status" value="1"/>
</dbReference>
<gene>
    <name evidence="3" type="ORF">EWH70_27885</name>
</gene>
<keyword evidence="4" id="KW-1185">Reference proteome</keyword>
<dbReference type="InterPro" id="IPR052016">
    <property type="entry name" value="Bact_Sigma-Reg"/>
</dbReference>
<dbReference type="PANTHER" id="PTHR43156">
    <property type="entry name" value="STAGE II SPORULATION PROTEIN E-RELATED"/>
    <property type="match status" value="1"/>
</dbReference>
<protein>
    <submittedName>
        <fullName evidence="3">GAF domain-containing protein</fullName>
    </submittedName>
</protein>